<dbReference type="InterPro" id="IPR003163">
    <property type="entry name" value="Tscrpt_reg_HTH_APSES-type"/>
</dbReference>
<dbReference type="SUPFAM" id="SSF54616">
    <property type="entry name" value="DNA-binding domain of Mlu1-box binding protein MBP1"/>
    <property type="match status" value="1"/>
</dbReference>
<evidence type="ECO:0000313" key="3">
    <source>
        <dbReference type="EMBL" id="SMN22217.1"/>
    </source>
</evidence>
<dbReference type="AlphaFoldDB" id="A0A1X7R977"/>
<feature type="region of interest" description="Disordered" evidence="1">
    <location>
        <begin position="482"/>
        <end position="505"/>
    </location>
</feature>
<evidence type="ECO:0000256" key="1">
    <source>
        <dbReference type="SAM" id="MobiDB-lite"/>
    </source>
</evidence>
<evidence type="ECO:0000313" key="4">
    <source>
        <dbReference type="Proteomes" id="UP000196158"/>
    </source>
</evidence>
<name>A0A1X7R977_9SACH</name>
<dbReference type="Gene3D" id="3.10.260.10">
    <property type="entry name" value="Transcription regulator HTH, APSES-type DNA-binding domain"/>
    <property type="match status" value="1"/>
</dbReference>
<gene>
    <name evidence="3" type="ORF">KASA_0I02486G</name>
</gene>
<sequence>MGIKDSKCPAYSLKFDNIRLTDSPLDDYQRTFFIALYQKFYSQNSIKTPETSIEELNLKQLNISTNEYVVNSFVTSENFTISNLNDLSNSTTDVNNNNSNIAIKNIIKSNESPQHNEVNCEVLDNKIKINKNTKTVKLNCCEYHLPNLRINTRFRDNNEIRLKNEQEQICPLDGSLDLSKASLKKIPVSIKNKLQLNKDSLKRQLMDCSLSFNQSDEFSNNHSHSSSEPNDYIMWDHNTGYVNMTTILNIYEDIMKGLISCKRIEANEQQNGKLQRYCRQMYHAIMPNNVRKFDDLEARCILREDGCISPGISSSSVQMDKSNNNNKSNNLLASPLGKIDNTNDISQEPRQSRISVKVEQDSYTSNLNYRQFFIPQHSPRLNNISFKKFVINLVKNHNIPPWRIVFANMSYPILVQNIIKGPKETQGIWIPIGVARRICSGFCYPIRYFLVPLFGNDFVTLCQERMTMFLITCNSFTIKKMSKTPKDKPNCKKKPSNSQKTQTNSQVMKSIVVSSCSPPPLVRGGKVLSDSTIPRKRQNIPNNQSIPKSFKKNCRDKKLKGPISPESKFTEAKVKNDDTNVLIKHETPQKDNMKNEMVRTIQTADSKNDHHPVKLPSIHNLIENLSGTHGEIQNPTTVNTKVKLGSEQEDHLVSHTHPRPISKQLLSMHYEHPRCKKPQPSTEQSKICSSPFTSDCSSISSFSSSNLSPLQYLDVTYSLRPENSLNYCDNNRNSFGSDTQVLRSRQTHTSSIPVSNNKSSDSKTFLNNKGSASDIDIPHRQLNHNLLFSTHPPQIQNRGHTSSAQNQSDSIMESYTHPQQEQHLSLPTLTQPCPQLSHISNPVSQQLLLPKKNSNYVLDQRTSNQVGIHATALHDQVLEHQVVLQQTFEQQNRNLQMTQSYNNELLLDA</sequence>
<feature type="region of interest" description="Disordered" evidence="1">
    <location>
        <begin position="741"/>
        <end position="766"/>
    </location>
</feature>
<dbReference type="OrthoDB" id="5562739at2759"/>
<dbReference type="PROSITE" id="PS51299">
    <property type="entry name" value="HTH_APSES"/>
    <property type="match status" value="1"/>
</dbReference>
<organism evidence="3 4">
    <name type="scientific">Maudiozyma saulgeensis</name>
    <dbReference type="NCBI Taxonomy" id="1789683"/>
    <lineage>
        <taxon>Eukaryota</taxon>
        <taxon>Fungi</taxon>
        <taxon>Dikarya</taxon>
        <taxon>Ascomycota</taxon>
        <taxon>Saccharomycotina</taxon>
        <taxon>Saccharomycetes</taxon>
        <taxon>Saccharomycetales</taxon>
        <taxon>Saccharomycetaceae</taxon>
        <taxon>Maudiozyma</taxon>
    </lineage>
</organism>
<dbReference type="EMBL" id="FXLY01000010">
    <property type="protein sequence ID" value="SMN22217.1"/>
    <property type="molecule type" value="Genomic_DNA"/>
</dbReference>
<feature type="region of interest" description="Disordered" evidence="1">
    <location>
        <begin position="313"/>
        <end position="352"/>
    </location>
</feature>
<feature type="domain" description="HTH APSES-type" evidence="2">
    <location>
        <begin position="353"/>
        <end position="465"/>
    </location>
</feature>
<reference evidence="3 4" key="1">
    <citation type="submission" date="2017-04" db="EMBL/GenBank/DDBJ databases">
        <authorList>
            <person name="Afonso C.L."/>
            <person name="Miller P.J."/>
            <person name="Scott M.A."/>
            <person name="Spackman E."/>
            <person name="Goraichik I."/>
            <person name="Dimitrov K.M."/>
            <person name="Suarez D.L."/>
            <person name="Swayne D.E."/>
        </authorList>
    </citation>
    <scope>NUCLEOTIDE SEQUENCE [LARGE SCALE GENOMIC DNA]</scope>
</reference>
<feature type="compositionally biased region" description="Polar residues" evidence="1">
    <location>
        <begin position="340"/>
        <end position="352"/>
    </location>
</feature>
<dbReference type="InterPro" id="IPR036887">
    <property type="entry name" value="HTH_APSES_sf"/>
</dbReference>
<feature type="compositionally biased region" description="Low complexity" evidence="1">
    <location>
        <begin position="321"/>
        <end position="332"/>
    </location>
</feature>
<evidence type="ECO:0000259" key="2">
    <source>
        <dbReference type="PROSITE" id="PS51299"/>
    </source>
</evidence>
<keyword evidence="4" id="KW-1185">Reference proteome</keyword>
<proteinExistence type="predicted"/>
<dbReference type="Proteomes" id="UP000196158">
    <property type="component" value="Unassembled WGS sequence"/>
</dbReference>
<accession>A0A1X7R977</accession>
<dbReference type="GO" id="GO:0003677">
    <property type="term" value="F:DNA binding"/>
    <property type="evidence" value="ECO:0007669"/>
    <property type="project" value="InterPro"/>
</dbReference>
<protein>
    <submittedName>
        <fullName evidence="3">Similar to Saccharomyces cerevisiae YIL101C XBP1 Transcriptional repressor that binds to promoter sequences of the cyclin genes, CYS3, and SMF2</fullName>
    </submittedName>
</protein>